<dbReference type="AlphaFoldDB" id="A0A0E9PN26"/>
<name>A0A0E9PN26_ANGAN</name>
<feature type="region of interest" description="Disordered" evidence="1">
    <location>
        <begin position="1"/>
        <end position="28"/>
    </location>
</feature>
<proteinExistence type="predicted"/>
<reference evidence="2" key="1">
    <citation type="submission" date="2014-11" db="EMBL/GenBank/DDBJ databases">
        <authorList>
            <person name="Amaro Gonzalez C."/>
        </authorList>
    </citation>
    <scope>NUCLEOTIDE SEQUENCE</scope>
</reference>
<sequence length="28" mass="3167">MTGRSNDCPSLFRQSHLRKPSTAPSVRH</sequence>
<protein>
    <submittedName>
        <fullName evidence="2">Uncharacterized protein</fullName>
    </submittedName>
</protein>
<reference evidence="2" key="2">
    <citation type="journal article" date="2015" name="Fish Shellfish Immunol.">
        <title>Early steps in the European eel (Anguilla anguilla)-Vibrio vulnificus interaction in the gills: Role of the RtxA13 toxin.</title>
        <authorList>
            <person name="Callol A."/>
            <person name="Pajuelo D."/>
            <person name="Ebbesson L."/>
            <person name="Teles M."/>
            <person name="MacKenzie S."/>
            <person name="Amaro C."/>
        </authorList>
    </citation>
    <scope>NUCLEOTIDE SEQUENCE</scope>
</reference>
<evidence type="ECO:0000313" key="2">
    <source>
        <dbReference type="EMBL" id="JAH06041.1"/>
    </source>
</evidence>
<accession>A0A0E9PN26</accession>
<dbReference type="EMBL" id="GBXM01102536">
    <property type="protein sequence ID" value="JAH06041.1"/>
    <property type="molecule type" value="Transcribed_RNA"/>
</dbReference>
<organism evidence="2">
    <name type="scientific">Anguilla anguilla</name>
    <name type="common">European freshwater eel</name>
    <name type="synonym">Muraena anguilla</name>
    <dbReference type="NCBI Taxonomy" id="7936"/>
    <lineage>
        <taxon>Eukaryota</taxon>
        <taxon>Metazoa</taxon>
        <taxon>Chordata</taxon>
        <taxon>Craniata</taxon>
        <taxon>Vertebrata</taxon>
        <taxon>Euteleostomi</taxon>
        <taxon>Actinopterygii</taxon>
        <taxon>Neopterygii</taxon>
        <taxon>Teleostei</taxon>
        <taxon>Anguilliformes</taxon>
        <taxon>Anguillidae</taxon>
        <taxon>Anguilla</taxon>
    </lineage>
</organism>
<evidence type="ECO:0000256" key="1">
    <source>
        <dbReference type="SAM" id="MobiDB-lite"/>
    </source>
</evidence>